<evidence type="ECO:0000256" key="4">
    <source>
        <dbReference type="ARBA" id="ARBA00022692"/>
    </source>
</evidence>
<organism evidence="9 10">
    <name type="scientific">Candidatus Methylobacter titanis</name>
    <dbReference type="NCBI Taxonomy" id="3053457"/>
    <lineage>
        <taxon>Bacteria</taxon>
        <taxon>Pseudomonadati</taxon>
        <taxon>Pseudomonadota</taxon>
        <taxon>Gammaproteobacteria</taxon>
        <taxon>Methylococcales</taxon>
        <taxon>Methylococcaceae</taxon>
        <taxon>Methylobacter</taxon>
    </lineage>
</organism>
<dbReference type="EMBL" id="JAQSDF010000008">
    <property type="protein sequence ID" value="MDI1230409.1"/>
    <property type="molecule type" value="Genomic_DNA"/>
</dbReference>
<evidence type="ECO:0000256" key="5">
    <source>
        <dbReference type="ARBA" id="ARBA00022989"/>
    </source>
</evidence>
<comment type="similarity">
    <text evidence="2">Belongs to the acyltransferase 3 family.</text>
</comment>
<proteinExistence type="inferred from homology"/>
<reference evidence="9" key="1">
    <citation type="submission" date="2023-01" db="EMBL/GenBank/DDBJ databases">
        <title>Biogeochemical cycle of methane in antarctic sediments.</title>
        <authorList>
            <person name="Roldan D.M."/>
            <person name="Menes R.J."/>
        </authorList>
    </citation>
    <scope>NUCLEOTIDE SEQUENCE [LARGE SCALE GENOMIC DNA]</scope>
    <source>
        <strain evidence="9">K-2018 MAG008</strain>
    </source>
</reference>
<keyword evidence="9" id="KW-0012">Acyltransferase</keyword>
<gene>
    <name evidence="9" type="ORF">PSU93_04570</name>
</gene>
<feature type="transmembrane region" description="Helical" evidence="7">
    <location>
        <begin position="201"/>
        <end position="218"/>
    </location>
</feature>
<keyword evidence="3" id="KW-1003">Cell membrane</keyword>
<feature type="transmembrane region" description="Helical" evidence="7">
    <location>
        <begin position="24"/>
        <end position="44"/>
    </location>
</feature>
<name>A0AA43THJ5_9GAMM</name>
<feature type="transmembrane region" description="Helical" evidence="7">
    <location>
        <begin position="91"/>
        <end position="111"/>
    </location>
</feature>
<comment type="caution">
    <text evidence="9">The sequence shown here is derived from an EMBL/GenBank/DDBJ whole genome shotgun (WGS) entry which is preliminary data.</text>
</comment>
<keyword evidence="4 7" id="KW-0812">Transmembrane</keyword>
<dbReference type="GO" id="GO:0005886">
    <property type="term" value="C:plasma membrane"/>
    <property type="evidence" value="ECO:0007669"/>
    <property type="project" value="UniProtKB-SubCell"/>
</dbReference>
<sequence length="365" mass="42554">MNGGLFSITLVILAKNMHLNSFDYFRGLAILFIVAGHSSAYWPMESFYEKIFVNLITGGTTFFVFISGFFFHHVFYPKFQYKQFMLKKSTYVLLPYTLLSLIAVACFVFYLDRPPYAEFFITDPINSWYQYIWLGVQYWWTGSILDAYWYIPFIMIIFALSPLFIKQIQLPIKVQVGLFIVLLCISAVVHRPAHNLSPLHSVIYFIPIYMLGIICSIEKIRVLTFIEGKSIILGLGVVFMSAAQILIYNTHGNFHKEALFSYEGIDIILFQKILMCFFLLSVIQKFEHKDMFFLKYIASTSFAIYFIHPWILYFFDYLSVFKHFYFLPGFLGFMITVPLVIAISLSIAAMFKWALASKSRFVIGW</sequence>
<keyword evidence="6 7" id="KW-0472">Membrane</keyword>
<evidence type="ECO:0000259" key="8">
    <source>
        <dbReference type="Pfam" id="PF01757"/>
    </source>
</evidence>
<dbReference type="Proteomes" id="UP001160519">
    <property type="component" value="Unassembled WGS sequence"/>
</dbReference>
<dbReference type="PANTHER" id="PTHR40074:SF2">
    <property type="entry name" value="O-ACETYLTRANSFERASE WECH"/>
    <property type="match status" value="1"/>
</dbReference>
<comment type="subcellular location">
    <subcellularLocation>
        <location evidence="1">Cell membrane</location>
        <topology evidence="1">Multi-pass membrane protein</topology>
    </subcellularLocation>
</comment>
<accession>A0AA43THJ5</accession>
<feature type="transmembrane region" description="Helical" evidence="7">
    <location>
        <begin position="260"/>
        <end position="280"/>
    </location>
</feature>
<feature type="transmembrane region" description="Helical" evidence="7">
    <location>
        <begin position="50"/>
        <end position="71"/>
    </location>
</feature>
<evidence type="ECO:0000256" key="2">
    <source>
        <dbReference type="ARBA" id="ARBA00007400"/>
    </source>
</evidence>
<keyword evidence="10" id="KW-1185">Reference proteome</keyword>
<dbReference type="Pfam" id="PF01757">
    <property type="entry name" value="Acyl_transf_3"/>
    <property type="match status" value="1"/>
</dbReference>
<dbReference type="GO" id="GO:0009246">
    <property type="term" value="P:enterobacterial common antigen biosynthetic process"/>
    <property type="evidence" value="ECO:0007669"/>
    <property type="project" value="TreeGrafter"/>
</dbReference>
<evidence type="ECO:0000256" key="7">
    <source>
        <dbReference type="SAM" id="Phobius"/>
    </source>
</evidence>
<dbReference type="AlphaFoldDB" id="A0AA43THJ5"/>
<evidence type="ECO:0000256" key="3">
    <source>
        <dbReference type="ARBA" id="ARBA00022475"/>
    </source>
</evidence>
<keyword evidence="9" id="KW-0808">Transferase</keyword>
<evidence type="ECO:0000256" key="1">
    <source>
        <dbReference type="ARBA" id="ARBA00004651"/>
    </source>
</evidence>
<evidence type="ECO:0000313" key="10">
    <source>
        <dbReference type="Proteomes" id="UP001160519"/>
    </source>
</evidence>
<evidence type="ECO:0000256" key="6">
    <source>
        <dbReference type="ARBA" id="ARBA00023136"/>
    </source>
</evidence>
<feature type="transmembrane region" description="Helical" evidence="7">
    <location>
        <begin position="147"/>
        <end position="165"/>
    </location>
</feature>
<feature type="domain" description="Acyltransferase 3" evidence="8">
    <location>
        <begin position="20"/>
        <end position="347"/>
    </location>
</feature>
<evidence type="ECO:0000313" key="9">
    <source>
        <dbReference type="EMBL" id="MDI1230409.1"/>
    </source>
</evidence>
<dbReference type="GO" id="GO:0016413">
    <property type="term" value="F:O-acetyltransferase activity"/>
    <property type="evidence" value="ECO:0007669"/>
    <property type="project" value="TreeGrafter"/>
</dbReference>
<feature type="transmembrane region" description="Helical" evidence="7">
    <location>
        <begin position="325"/>
        <end position="351"/>
    </location>
</feature>
<keyword evidence="5 7" id="KW-1133">Transmembrane helix</keyword>
<dbReference type="PANTHER" id="PTHR40074">
    <property type="entry name" value="O-ACETYLTRANSFERASE WECH"/>
    <property type="match status" value="1"/>
</dbReference>
<dbReference type="InterPro" id="IPR002656">
    <property type="entry name" value="Acyl_transf_3_dom"/>
</dbReference>
<protein>
    <submittedName>
        <fullName evidence="9">Acyltransferase</fullName>
    </submittedName>
</protein>
<feature type="transmembrane region" description="Helical" evidence="7">
    <location>
        <begin position="292"/>
        <end position="313"/>
    </location>
</feature>
<feature type="transmembrane region" description="Helical" evidence="7">
    <location>
        <begin position="172"/>
        <end position="189"/>
    </location>
</feature>
<feature type="transmembrane region" description="Helical" evidence="7">
    <location>
        <begin position="230"/>
        <end position="248"/>
    </location>
</feature>